<dbReference type="InterPro" id="IPR020458">
    <property type="entry name" value="Znf_DskA_TraR_CS"/>
</dbReference>
<organism evidence="6 7">
    <name type="scientific">Roseovarius litorisediminis</name>
    <dbReference type="NCBI Taxonomy" id="1312363"/>
    <lineage>
        <taxon>Bacteria</taxon>
        <taxon>Pseudomonadati</taxon>
        <taxon>Pseudomonadota</taxon>
        <taxon>Alphaproteobacteria</taxon>
        <taxon>Rhodobacterales</taxon>
        <taxon>Roseobacteraceae</taxon>
        <taxon>Roseovarius</taxon>
    </lineage>
</organism>
<dbReference type="PANTHER" id="PTHR33823">
    <property type="entry name" value="RNA POLYMERASE-BINDING TRANSCRIPTION FACTOR DKSA-RELATED"/>
    <property type="match status" value="1"/>
</dbReference>
<gene>
    <name evidence="6" type="primary">dksA_1</name>
    <name evidence="6" type="ORF">PEL8287_00060</name>
</gene>
<evidence type="ECO:0000256" key="3">
    <source>
        <dbReference type="ARBA" id="ARBA00022833"/>
    </source>
</evidence>
<dbReference type="Gene3D" id="1.20.120.910">
    <property type="entry name" value="DksA, coiled-coil domain"/>
    <property type="match status" value="1"/>
</dbReference>
<reference evidence="6 7" key="1">
    <citation type="submission" date="2017-03" db="EMBL/GenBank/DDBJ databases">
        <authorList>
            <person name="Afonso C.L."/>
            <person name="Miller P.J."/>
            <person name="Scott M.A."/>
            <person name="Spackman E."/>
            <person name="Goraichik I."/>
            <person name="Dimitrov K.M."/>
            <person name="Suarez D.L."/>
            <person name="Swayne D.E."/>
        </authorList>
    </citation>
    <scope>NUCLEOTIDE SEQUENCE [LARGE SCALE GENOMIC DNA]</scope>
    <source>
        <strain evidence="6 7">CECT 8287</strain>
    </source>
</reference>
<dbReference type="GO" id="GO:0008270">
    <property type="term" value="F:zinc ion binding"/>
    <property type="evidence" value="ECO:0007669"/>
    <property type="project" value="UniProtKB-KW"/>
</dbReference>
<evidence type="ECO:0000313" key="7">
    <source>
        <dbReference type="Proteomes" id="UP000193827"/>
    </source>
</evidence>
<dbReference type="PROSITE" id="PS01102">
    <property type="entry name" value="ZF_DKSA_1"/>
    <property type="match status" value="1"/>
</dbReference>
<evidence type="ECO:0000256" key="1">
    <source>
        <dbReference type="ARBA" id="ARBA00022723"/>
    </source>
</evidence>
<sequence length="125" mass="13846">MVKCKAVMTEIMNMNDSELAKFREIILARMQELENEDALGQAGQATVQLDQQAVGRLSRMDALQNQAMAKANHARRQAQKTRLTAALARLEDGEYGYCEDCGDDIATRRLELDPAAAKCIQCARG</sequence>
<dbReference type="EMBL" id="FWFL01000001">
    <property type="protein sequence ID" value="SLN09641.1"/>
    <property type="molecule type" value="Genomic_DNA"/>
</dbReference>
<dbReference type="SUPFAM" id="SSF57716">
    <property type="entry name" value="Glucocorticoid receptor-like (DNA-binding domain)"/>
    <property type="match status" value="1"/>
</dbReference>
<keyword evidence="2" id="KW-0863">Zinc-finger</keyword>
<evidence type="ECO:0000259" key="5">
    <source>
        <dbReference type="Pfam" id="PF01258"/>
    </source>
</evidence>
<name>A0A1Y5R5N9_9RHOB</name>
<dbReference type="InterPro" id="IPR000962">
    <property type="entry name" value="Znf_DskA_TraR"/>
</dbReference>
<dbReference type="Proteomes" id="UP000193827">
    <property type="component" value="Unassembled WGS sequence"/>
</dbReference>
<protein>
    <submittedName>
        <fullName evidence="6">RNA polymerase-binding transcription factor DksA</fullName>
    </submittedName>
</protein>
<proteinExistence type="predicted"/>
<evidence type="ECO:0000313" key="6">
    <source>
        <dbReference type="EMBL" id="SLN09641.1"/>
    </source>
</evidence>
<feature type="zinc finger region" description="dksA C4-type" evidence="4">
    <location>
        <begin position="98"/>
        <end position="122"/>
    </location>
</feature>
<accession>A0A1Y5R5N9</accession>
<dbReference type="PROSITE" id="PS51128">
    <property type="entry name" value="ZF_DKSA_2"/>
    <property type="match status" value="1"/>
</dbReference>
<evidence type="ECO:0000256" key="4">
    <source>
        <dbReference type="PROSITE-ProRule" id="PRU00510"/>
    </source>
</evidence>
<keyword evidence="1" id="KW-0479">Metal-binding</keyword>
<dbReference type="AlphaFoldDB" id="A0A1Y5R5N9"/>
<keyword evidence="7" id="KW-1185">Reference proteome</keyword>
<dbReference type="Pfam" id="PF01258">
    <property type="entry name" value="zf-dskA_traR"/>
    <property type="match status" value="1"/>
</dbReference>
<feature type="domain" description="Zinc finger DksA/TraR C4-type" evidence="5">
    <location>
        <begin position="93"/>
        <end position="124"/>
    </location>
</feature>
<keyword evidence="3" id="KW-0862">Zinc</keyword>
<evidence type="ECO:0000256" key="2">
    <source>
        <dbReference type="ARBA" id="ARBA00022771"/>
    </source>
</evidence>